<comment type="caution">
    <text evidence="3">The sequence shown here is derived from an EMBL/GenBank/DDBJ whole genome shotgun (WGS) entry which is preliminary data.</text>
</comment>
<evidence type="ECO:0000259" key="2">
    <source>
        <dbReference type="Pfam" id="PF20236"/>
    </source>
</evidence>
<feature type="region of interest" description="Disordered" evidence="1">
    <location>
        <begin position="1"/>
        <end position="43"/>
    </location>
</feature>
<evidence type="ECO:0000313" key="4">
    <source>
        <dbReference type="Proteomes" id="UP000030108"/>
    </source>
</evidence>
<evidence type="ECO:0000313" key="3">
    <source>
        <dbReference type="EMBL" id="EUC63474.1"/>
    </source>
</evidence>
<dbReference type="Pfam" id="PF20236">
    <property type="entry name" value="DUF6593"/>
    <property type="match status" value="1"/>
</dbReference>
<sequence>MANPTPQAQLGEPSPNTQIQPVLPGHENSTSTDGKAPSGTLNEHITPQECTIDTMDMINTLSPPENKKTPELESAKGPEEIATLSWSRFGFPKLTLNTEPPVVLHTGGLLRLADSNSLAFTTPKEDYSFSWNGVDYLYAVDNQKDQIAKYDPKMKDSNGATKLEIAAQAAKFETANLVDILIATWALYEIKARDLRDERGHNPSKKSPNSAHDAATRSGTSTSGLPALPRSLSRIGSRMEAKGKKTSSIHDASVAMNTAAATSSLHSPSCSSPTRLTDGDKINLGAPAQSSDSSNALRSPIASPNNSGALLGYIRACHDLVVDILRNPNRSRR</sequence>
<evidence type="ECO:0000256" key="1">
    <source>
        <dbReference type="SAM" id="MobiDB-lite"/>
    </source>
</evidence>
<reference evidence="4" key="1">
    <citation type="journal article" date="2014" name="Genome Announc.">
        <title>Draft genome sequence of the plant-pathogenic soil fungus Rhizoctonia solani anastomosis group 3 strain Rhs1AP.</title>
        <authorList>
            <person name="Cubeta M.A."/>
            <person name="Thomas E."/>
            <person name="Dean R.A."/>
            <person name="Jabaji S."/>
            <person name="Neate S.M."/>
            <person name="Tavantzis S."/>
            <person name="Toda T."/>
            <person name="Vilgalys R."/>
            <person name="Bharathan N."/>
            <person name="Fedorova-Abrams N."/>
            <person name="Pakala S.B."/>
            <person name="Pakala S.M."/>
            <person name="Zafar N."/>
            <person name="Joardar V."/>
            <person name="Losada L."/>
            <person name="Nierman W.C."/>
        </authorList>
    </citation>
    <scope>NUCLEOTIDE SEQUENCE [LARGE SCALE GENOMIC DNA]</scope>
    <source>
        <strain evidence="4">AG-3</strain>
    </source>
</reference>
<feature type="domain" description="DUF6593" evidence="2">
    <location>
        <begin position="65"/>
        <end position="194"/>
    </location>
</feature>
<dbReference type="InterPro" id="IPR046528">
    <property type="entry name" value="DUF6593"/>
</dbReference>
<feature type="region of interest" description="Disordered" evidence="1">
    <location>
        <begin position="58"/>
        <end position="78"/>
    </location>
</feature>
<feature type="compositionally biased region" description="Polar residues" evidence="1">
    <location>
        <begin position="1"/>
        <end position="20"/>
    </location>
</feature>
<feature type="region of interest" description="Disordered" evidence="1">
    <location>
        <begin position="198"/>
        <end position="230"/>
    </location>
</feature>
<dbReference type="AlphaFoldDB" id="X8JIG1"/>
<feature type="compositionally biased region" description="Polar residues" evidence="1">
    <location>
        <begin position="27"/>
        <end position="43"/>
    </location>
</feature>
<feature type="compositionally biased region" description="Low complexity" evidence="1">
    <location>
        <begin position="263"/>
        <end position="272"/>
    </location>
</feature>
<name>X8JIG1_9AGAM</name>
<organism evidence="3 4">
    <name type="scientific">Rhizoctonia solani AG-3 Rhs1AP</name>
    <dbReference type="NCBI Taxonomy" id="1086054"/>
    <lineage>
        <taxon>Eukaryota</taxon>
        <taxon>Fungi</taxon>
        <taxon>Dikarya</taxon>
        <taxon>Basidiomycota</taxon>
        <taxon>Agaricomycotina</taxon>
        <taxon>Agaricomycetes</taxon>
        <taxon>Cantharellales</taxon>
        <taxon>Ceratobasidiaceae</taxon>
        <taxon>Rhizoctonia</taxon>
    </lineage>
</organism>
<gene>
    <name evidence="3" type="ORF">RSOL_491600</name>
</gene>
<feature type="compositionally biased region" description="Basic and acidic residues" evidence="1">
    <location>
        <begin position="65"/>
        <end position="78"/>
    </location>
</feature>
<protein>
    <recommendedName>
        <fullName evidence="2">DUF6593 domain-containing protein</fullName>
    </recommendedName>
</protein>
<proteinExistence type="predicted"/>
<feature type="region of interest" description="Disordered" evidence="1">
    <location>
        <begin position="260"/>
        <end position="300"/>
    </location>
</feature>
<accession>X8JIG1</accession>
<feature type="compositionally biased region" description="Polar residues" evidence="1">
    <location>
        <begin position="288"/>
        <end position="300"/>
    </location>
</feature>
<dbReference type="EMBL" id="JATN01000316">
    <property type="protein sequence ID" value="EUC63474.1"/>
    <property type="molecule type" value="Genomic_DNA"/>
</dbReference>
<dbReference type="Proteomes" id="UP000030108">
    <property type="component" value="Unassembled WGS sequence"/>
</dbReference>